<dbReference type="AlphaFoldDB" id="F6SP44"/>
<keyword evidence="3 9" id="KW-0812">Transmembrane</keyword>
<dbReference type="AGR" id="Xenbase:XB-GENE-996056"/>
<keyword evidence="12" id="KW-1185">Reference proteome</keyword>
<evidence type="ECO:0000256" key="3">
    <source>
        <dbReference type="ARBA" id="ARBA00022692"/>
    </source>
</evidence>
<reference evidence="11" key="1">
    <citation type="journal article" date="2010" name="Science">
        <title>The genome of the Western clawed frog Xenopus tropicalis.</title>
        <authorList>
            <person name="Hellsten U."/>
            <person name="Harland R.M."/>
            <person name="Gilchrist M.J."/>
            <person name="Hendrix D."/>
            <person name="Jurka J."/>
            <person name="Kapitonov V."/>
            <person name="Ovcharenko I."/>
            <person name="Putnam N.H."/>
            <person name="Shu S."/>
            <person name="Taher L."/>
            <person name="Blitz I.L."/>
            <person name="Blumberg B."/>
            <person name="Dichmann D.S."/>
            <person name="Dubchak I."/>
            <person name="Amaya E."/>
            <person name="Detter J.C."/>
            <person name="Fletcher R."/>
            <person name="Gerhard D.S."/>
            <person name="Goodstein D."/>
            <person name="Graves T."/>
            <person name="Grigoriev I.V."/>
            <person name="Grimwood J."/>
            <person name="Kawashima T."/>
            <person name="Lindquist E."/>
            <person name="Lucas S.M."/>
            <person name="Mead P.E."/>
            <person name="Mitros T."/>
            <person name="Ogino H."/>
            <person name="Ohta Y."/>
            <person name="Poliakov A.V."/>
            <person name="Pollet N."/>
            <person name="Robert J."/>
            <person name="Salamov A."/>
            <person name="Sater A.K."/>
            <person name="Schmutz J."/>
            <person name="Terry A."/>
            <person name="Vize P.D."/>
            <person name="Warren W.C."/>
            <person name="Wells D."/>
            <person name="Wills A."/>
            <person name="Wilson R.K."/>
            <person name="Zimmerman L.B."/>
            <person name="Zorn A.M."/>
            <person name="Grainger R."/>
            <person name="Grammer T."/>
            <person name="Khokha M.K."/>
            <person name="Richardson P.M."/>
            <person name="Rokhsar D.S."/>
        </authorList>
    </citation>
    <scope>NUCLEOTIDE SEQUENCE [LARGE SCALE GENOMIC DNA]</scope>
    <source>
        <strain evidence="11">Nigerian</strain>
    </source>
</reference>
<evidence type="ECO:0000313" key="14">
    <source>
        <dbReference type="Xenbase" id="XB-GENE-996056"/>
    </source>
</evidence>
<organism evidence="11">
    <name type="scientific">Xenopus tropicalis</name>
    <name type="common">Western clawed frog</name>
    <name type="synonym">Silurana tropicalis</name>
    <dbReference type="NCBI Taxonomy" id="8364"/>
    <lineage>
        <taxon>Eukaryota</taxon>
        <taxon>Metazoa</taxon>
        <taxon>Chordata</taxon>
        <taxon>Craniata</taxon>
        <taxon>Vertebrata</taxon>
        <taxon>Euteleostomi</taxon>
        <taxon>Amphibia</taxon>
        <taxon>Batrachia</taxon>
        <taxon>Anura</taxon>
        <taxon>Pipoidea</taxon>
        <taxon>Pipidae</taxon>
        <taxon>Xenopodinae</taxon>
        <taxon>Xenopus</taxon>
        <taxon>Silurana</taxon>
    </lineage>
</organism>
<keyword evidence="6 9" id="KW-1133">Transmembrane helix</keyword>
<evidence type="ECO:0000259" key="10">
    <source>
        <dbReference type="SMART" id="SM01299"/>
    </source>
</evidence>
<evidence type="ECO:0000313" key="12">
    <source>
        <dbReference type="Proteomes" id="UP000008143"/>
    </source>
</evidence>
<dbReference type="Pfam" id="PF14875">
    <property type="entry name" value="PIP49_N"/>
    <property type="match status" value="1"/>
</dbReference>
<dbReference type="Proteomes" id="UP000008143">
    <property type="component" value="Chromosome 6"/>
</dbReference>
<dbReference type="InterPro" id="IPR022049">
    <property type="entry name" value="FAM69_kinase_dom"/>
</dbReference>
<evidence type="ECO:0000313" key="11">
    <source>
        <dbReference type="Ensembl" id="ENSXETP00000050839"/>
    </source>
</evidence>
<proteinExistence type="inferred from homology"/>
<evidence type="ECO:0000256" key="8">
    <source>
        <dbReference type="ARBA" id="ARBA00023157"/>
    </source>
</evidence>
<keyword evidence="4" id="KW-0256">Endoplasmic reticulum</keyword>
<dbReference type="Pfam" id="PF12260">
    <property type="entry name" value="PIP49_C"/>
    <property type="match status" value="1"/>
</dbReference>
<evidence type="ECO:0000256" key="2">
    <source>
        <dbReference type="ARBA" id="ARBA00006338"/>
    </source>
</evidence>
<dbReference type="GeneID" id="100487477"/>
<evidence type="ECO:0000256" key="7">
    <source>
        <dbReference type="ARBA" id="ARBA00023136"/>
    </source>
</evidence>
<protein>
    <submittedName>
        <fullName evidence="11 13">Divergent protein kinase domain 1C</fullName>
    </submittedName>
</protein>
<name>F6SP44_XENTR</name>
<dbReference type="OMA" id="LHYDRGK"/>
<reference evidence="11" key="2">
    <citation type="submission" date="2011-06" db="UniProtKB">
        <authorList>
            <consortium name="Ensembl"/>
        </authorList>
    </citation>
    <scope>IDENTIFICATION</scope>
</reference>
<dbReference type="OrthoDB" id="8543887at2759"/>
<keyword evidence="13" id="KW-0418">Kinase</keyword>
<evidence type="ECO:0000256" key="9">
    <source>
        <dbReference type="SAM" id="Phobius"/>
    </source>
</evidence>
<evidence type="ECO:0000256" key="1">
    <source>
        <dbReference type="ARBA" id="ARBA00004648"/>
    </source>
</evidence>
<evidence type="ECO:0000256" key="6">
    <source>
        <dbReference type="ARBA" id="ARBA00022989"/>
    </source>
</evidence>
<keyword evidence="7 9" id="KW-0472">Membrane</keyword>
<dbReference type="Ensembl" id="ENSXETT00000050839">
    <property type="protein sequence ID" value="ENSXETP00000050839"/>
    <property type="gene ID" value="ENSXETG00000023563"/>
</dbReference>
<dbReference type="GeneTree" id="ENSGT00390000006452"/>
<dbReference type="GO" id="GO:0005789">
    <property type="term" value="C:endoplasmic reticulum membrane"/>
    <property type="evidence" value="ECO:0007669"/>
    <property type="project" value="UniProtKB-SubCell"/>
</dbReference>
<dbReference type="PANTHER" id="PTHR21093">
    <property type="entry name" value="DIVERGENT PROTEIN KINASE DOMAIN 1C-RELATED"/>
    <property type="match status" value="1"/>
</dbReference>
<feature type="transmembrane region" description="Helical" evidence="9">
    <location>
        <begin position="34"/>
        <end position="53"/>
    </location>
</feature>
<dbReference type="GO" id="GO:0016301">
    <property type="term" value="F:kinase activity"/>
    <property type="evidence" value="ECO:0007669"/>
    <property type="project" value="UniProtKB-KW"/>
</dbReference>
<dbReference type="KEGG" id="xtr:100487477"/>
<keyword evidence="8" id="KW-1015">Disulfide bond</keyword>
<dbReference type="InterPro" id="IPR029244">
    <property type="entry name" value="FAM69_N"/>
</dbReference>
<feature type="domain" description="FAM69 N-terminal" evidence="10">
    <location>
        <begin position="24"/>
        <end position="179"/>
    </location>
</feature>
<comment type="similarity">
    <text evidence="2">Belongs to the DIPK family.</text>
</comment>
<accession>A0A1B8Y8Y4</accession>
<evidence type="ECO:0000256" key="5">
    <source>
        <dbReference type="ARBA" id="ARBA00022968"/>
    </source>
</evidence>
<dbReference type="HOGENOM" id="CLU_042490_0_0_1"/>
<comment type="subcellular location">
    <subcellularLocation>
        <location evidence="1">Endoplasmic reticulum membrane</location>
        <topology evidence="1">Single-pass type II membrane protein</topology>
    </subcellularLocation>
</comment>
<evidence type="ECO:0000256" key="4">
    <source>
        <dbReference type="ARBA" id="ARBA00022824"/>
    </source>
</evidence>
<sequence length="419" mass="48765">MSDILSRCDAECKLTMRILPLKWLRIRILRKNTLLFLLFWLSCWILLNTFLFVHKSVFSDHCTDEESQKILARLCYDYTDGAVAGNLCEDICVTHKLVYKHCLYYHKGKKVMQAEWQGSSIILKSKNDALSKSQSPAFLEESEILTLSDTELLVMVAVEIKNVLGLDLPNNTMTPVWNEKRTSRHWKAELTSMWSLFEQEEYLLFNLLQDFSKHVLQVIGTCGQFYAVEFLTAGHSWKQNLFSLEEVDGQCNSGQKRMRALLEIAVSFLDMVHQFENEFSHRLHLCDVKPENFAIRRDLTVVAIDMDMAFFEPKMRNILEQNCTSNQDCNFFDCFSTCDLKTYKCGAQRENNNLQVICDKIFRHWFTRSIMGSTNSFPLQAELHKAVQQCAKSTNKQTPFSELYRLLRASQEQLQKRST</sequence>
<keyword evidence="5" id="KW-0735">Signal-anchor</keyword>
<dbReference type="SMART" id="SM01299">
    <property type="entry name" value="PIP49_N"/>
    <property type="match status" value="1"/>
</dbReference>
<dbReference type="Bgee" id="ENSXETG00000023563">
    <property type="expression patterns" value="Expressed in brain and 7 other cell types or tissues"/>
</dbReference>
<reference evidence="13" key="3">
    <citation type="submission" date="2025-04" db="UniProtKB">
        <authorList>
            <consortium name="RefSeq"/>
        </authorList>
    </citation>
    <scope>IDENTIFICATION</scope>
    <source>
        <strain evidence="13">Nigerian</strain>
        <tissue evidence="13">Liver and blood</tissue>
    </source>
</reference>
<dbReference type="CTD" id="125704"/>
<evidence type="ECO:0000313" key="13">
    <source>
        <dbReference type="RefSeq" id="XP_002941925.2"/>
    </source>
</evidence>
<dbReference type="PANTHER" id="PTHR21093:SF2">
    <property type="entry name" value="DIVERGENT PROTEIN KINASE DOMAIN 1C"/>
    <property type="match status" value="1"/>
</dbReference>
<gene>
    <name evidence="11 13 14" type="primary">dipk1c</name>
</gene>
<dbReference type="RefSeq" id="XP_002941925.2">
    <property type="nucleotide sequence ID" value="XM_002941879.5"/>
</dbReference>
<keyword evidence="13" id="KW-0808">Transferase</keyword>
<accession>F6SP44</accession>
<dbReference type="Xenbase" id="XB-GENE-996056">
    <property type="gene designation" value="dipk1c"/>
</dbReference>
<dbReference type="eggNOG" id="ENOG502QSPC">
    <property type="taxonomic scope" value="Eukaryota"/>
</dbReference>